<dbReference type="InterPro" id="IPR041385">
    <property type="entry name" value="SH3_12"/>
</dbReference>
<keyword evidence="4 6" id="KW-0378">Hydrolase</keyword>
<dbReference type="Gene3D" id="2.30.30.750">
    <property type="match status" value="1"/>
</dbReference>
<dbReference type="EMBL" id="NBII01000008">
    <property type="protein sequence ID" value="PAV16353.1"/>
    <property type="molecule type" value="Genomic_DNA"/>
</dbReference>
<comment type="function">
    <text evidence="6">Multifunctional protein that exhibits several independent functions at different levels of the cellular processes. 5'-3' exonuclease component of the nonsense-mediated mRNA decay (NMD) which is a highly conserved mRNA degradation pathway, an RNA surveillance system whose role is to identify and rid cells of mRNA with premature termination codons and thus prevents accumulation of potentially harmful truncated proteins.</text>
</comment>
<proteinExistence type="inferred from homology"/>
<dbReference type="GO" id="GO:0006397">
    <property type="term" value="P:mRNA processing"/>
    <property type="evidence" value="ECO:0007669"/>
    <property type="project" value="UniProtKB-KW"/>
</dbReference>
<dbReference type="CDD" id="cd18673">
    <property type="entry name" value="PIN_XRN1-2-like"/>
    <property type="match status" value="1"/>
</dbReference>
<feature type="domain" description="5'-3' exoribonuclease 1 D1" evidence="11">
    <location>
        <begin position="714"/>
        <end position="905"/>
    </location>
</feature>
<evidence type="ECO:0000256" key="5">
    <source>
        <dbReference type="ARBA" id="ARBA00022839"/>
    </source>
</evidence>
<dbReference type="InterPro" id="IPR047008">
    <property type="entry name" value="XRN1_SH3_sf"/>
</dbReference>
<comment type="similarity">
    <text evidence="1">Belongs to the 5'-3' exonuclease family. XRN2/RAT1 subfamily.</text>
</comment>
<evidence type="ECO:0000256" key="2">
    <source>
        <dbReference type="ARBA" id="ARBA00022664"/>
    </source>
</evidence>
<feature type="region of interest" description="Disordered" evidence="7">
    <location>
        <begin position="1277"/>
        <end position="1296"/>
    </location>
</feature>
<feature type="domain" description="Exoribonuclease Xrn1 D2/D3" evidence="12">
    <location>
        <begin position="909"/>
        <end position="1132"/>
    </location>
</feature>
<accession>A0A286U9W3</accession>
<keyword evidence="6" id="KW-0866">Nonsense-mediated mRNA decay</keyword>
<evidence type="ECO:0000259" key="10">
    <source>
        <dbReference type="Pfam" id="PF18129"/>
    </source>
</evidence>
<dbReference type="GO" id="GO:0003723">
    <property type="term" value="F:RNA binding"/>
    <property type="evidence" value="ECO:0007669"/>
    <property type="project" value="UniProtKB-KW"/>
</dbReference>
<gene>
    <name evidence="13" type="ORF">PNOK_0797300</name>
</gene>
<dbReference type="Pfam" id="PF17846">
    <property type="entry name" value="XRN_M"/>
    <property type="match status" value="1"/>
</dbReference>
<evidence type="ECO:0000256" key="3">
    <source>
        <dbReference type="ARBA" id="ARBA00022722"/>
    </source>
</evidence>
<dbReference type="InterPro" id="IPR016494">
    <property type="entry name" value="5_3_exoribonuclease_1"/>
</dbReference>
<dbReference type="GO" id="GO:0000184">
    <property type="term" value="P:nuclear-transcribed mRNA catabolic process, nonsense-mediated decay"/>
    <property type="evidence" value="ECO:0007669"/>
    <property type="project" value="UniProtKB-KW"/>
</dbReference>
<dbReference type="InterPro" id="IPR041412">
    <property type="entry name" value="Xrn1_helical"/>
</dbReference>
<dbReference type="Gene3D" id="2.170.260.40">
    <property type="match status" value="1"/>
</dbReference>
<feature type="domain" description="Xrn1 N-terminal" evidence="8">
    <location>
        <begin position="1"/>
        <end position="227"/>
    </location>
</feature>
<evidence type="ECO:0000259" key="9">
    <source>
        <dbReference type="Pfam" id="PF17846"/>
    </source>
</evidence>
<organism evidence="13 14">
    <name type="scientific">Pyrrhoderma noxium</name>
    <dbReference type="NCBI Taxonomy" id="2282107"/>
    <lineage>
        <taxon>Eukaryota</taxon>
        <taxon>Fungi</taxon>
        <taxon>Dikarya</taxon>
        <taxon>Basidiomycota</taxon>
        <taxon>Agaricomycotina</taxon>
        <taxon>Agaricomycetes</taxon>
        <taxon>Hymenochaetales</taxon>
        <taxon>Hymenochaetaceae</taxon>
        <taxon>Pyrrhoderma</taxon>
    </lineage>
</organism>
<dbReference type="Pfam" id="PF18332">
    <property type="entry name" value="XRN1_D1"/>
    <property type="match status" value="1"/>
</dbReference>
<dbReference type="Proteomes" id="UP000217199">
    <property type="component" value="Unassembled WGS sequence"/>
</dbReference>
<keyword evidence="3 6" id="KW-0540">Nuclease</keyword>
<keyword evidence="2" id="KW-0507">mRNA processing</keyword>
<keyword evidence="14" id="KW-1185">Reference proteome</keyword>
<dbReference type="Gene3D" id="3.40.50.12390">
    <property type="match status" value="2"/>
</dbReference>
<evidence type="ECO:0000256" key="7">
    <source>
        <dbReference type="SAM" id="MobiDB-lite"/>
    </source>
</evidence>
<evidence type="ECO:0000256" key="6">
    <source>
        <dbReference type="PIRNR" id="PIRNR006743"/>
    </source>
</evidence>
<dbReference type="STRING" id="2282107.A0A286U9W3"/>
<sequence>MGIPKFFRYISERYPMTSQLIEENKIPEFDNLYVDFNGIIHNCSHPNDNDAHFRLSEQQIFTAIFSYVDMLFGKVKPKKLFFMAVDGVAPRAKMNQQRSRRFRTAKEAKEIREKALRNGEKLPDEKAFDSNCITPGTTFMARLSDQLRYFVNKKITEDANWRDIEVVLSGHEVPGEGEHKIMEYIRLAKAQPDYNPNVRHCLYGLDADLIMLGLLSHDPHFCLLREEVKFGPASKRKKETNLEHVIDDFILLAVFVGNDFLPNLPDLHIHENGLERLFEVYKKVLPTMDGYINESGTINTRRLQVVLDEMIIWEREVFEREYSDLNWYKGKQAKHVKDMEIARKRNKLVLSQPQRIIFDEVREFVLTHRKAHEKPTIQPAPNVLKMPNTFPARERQFISNLAVDLHLDVGWDEYDDEDQNLVTFRIPGSGQPNVDVVEEATNNDDDNDDWSVVSDESEEDTEADAAVDRVLKKYLNANVVEEEEEDFDTRHDRAIQDKMDEWKRDYYRGKLEISYDDPQQMGDLVFRYVEGLQWVMHYYYSGVASWGWFYNYHYAPRISDLKGVDKMSFHFELGQPFHPFEQLMGVLPAASMDHIPEAYRDLMVDLNSPILDFYPTEFEQDLNGKKAEWEAIVKIPFIDEQRLLRAMKTKEHRLTPDERKRNSFGTSTLFKFNPDGTTFYPSSLPGFFPDLARCSCIMEVFNLPTLDGLHLVPGLCDGVFLGAEALAGFPTLQTLPHTAMLGYHGVNVHGSESKNKSMVIHIQNPKEGTKTEAIARDMVGKRTFVGWPFVREAMVVAVSDHLFKFEKVKFGDGRSTKVLGSPHSPQGISYWKNKAEKIEHYYSKRLGVMTGSIEVLLHVRPLKGLKRLDTGAFIKEYEGQDKEYEQALQMVLPEVISEDPRFLEKEAPPLSEEFPTGTKVFFLGDHAYGVAAQVSDTTDKTISVMLAFFPSEKTEIEKFQSAVNNRLNIKYFPSHKVAEQVGISGHALSKITSSLMVVTGDRQKNNLGLSLKFEAKSLKVIGYSRKNGRIWEFSEKSLDLILEYKKTYPEVFANLGRHGEQMARAEDIFPDNSDQKVREIKGWLSSKGVKDLEPVSLYCDQLDKETVIRLTSVADECTQSKSAGSIKKAIVKGIPRQAILKPSHAVYRLQNQTFSLGDRVVMVQDSGSVPLAVKGVVVGINSKSLDILWDVPFMSGNTLGDRCPMYRGSTVEFNSCLNLTRQQFVVSTNPDAPPQKPISRPPQPRIGAFPSIQPSNGQLPAAGFHPSARGRATVRIMTNPNRGRGGNNNGTSHTNNSVDVDGAVFSISGMQIVDPKAQSAEGRHQQHPQRGRASFRGVIQGGGEASHTHSYKPKPPNIHSVLPVVTSIVEGATSIIMDVVVPVEHPGVVVEVFLLRDQL</sequence>
<dbReference type="FunFam" id="3.40.50.12390:FF:000004">
    <property type="entry name" value="5'-3' exoribonuclease 1"/>
    <property type="match status" value="1"/>
</dbReference>
<feature type="domain" description="Xrn1 helical" evidence="9">
    <location>
        <begin position="240"/>
        <end position="670"/>
    </location>
</feature>
<evidence type="ECO:0000259" key="12">
    <source>
        <dbReference type="Pfam" id="PF18334"/>
    </source>
</evidence>
<feature type="domain" description="5'-3' exoribonuclease 1 SH3-like" evidence="10">
    <location>
        <begin position="1152"/>
        <end position="1218"/>
    </location>
</feature>
<dbReference type="PIRSF" id="PIRSF006743">
    <property type="entry name" value="Exonuclease_Xnr1"/>
    <property type="match status" value="1"/>
</dbReference>
<dbReference type="OrthoDB" id="372487at2759"/>
<evidence type="ECO:0000256" key="4">
    <source>
        <dbReference type="ARBA" id="ARBA00022801"/>
    </source>
</evidence>
<evidence type="ECO:0000259" key="11">
    <source>
        <dbReference type="Pfam" id="PF18332"/>
    </source>
</evidence>
<evidence type="ECO:0000313" key="13">
    <source>
        <dbReference type="EMBL" id="PAV16353.1"/>
    </source>
</evidence>
<dbReference type="FunCoup" id="A0A286U9W3">
    <property type="interactions" value="354"/>
</dbReference>
<dbReference type="InterPro" id="IPR004859">
    <property type="entry name" value="Xrn1_N"/>
</dbReference>
<dbReference type="EC" id="3.1.13.-" evidence="6"/>
<dbReference type="Gene3D" id="1.25.40.1050">
    <property type="match status" value="1"/>
</dbReference>
<dbReference type="InterPro" id="IPR047007">
    <property type="entry name" value="XRN1_D1_sf"/>
</dbReference>
<dbReference type="GO" id="GO:0016075">
    <property type="term" value="P:rRNA catabolic process"/>
    <property type="evidence" value="ECO:0007669"/>
    <property type="project" value="TreeGrafter"/>
</dbReference>
<evidence type="ECO:0000256" key="1">
    <source>
        <dbReference type="ARBA" id="ARBA00006994"/>
    </source>
</evidence>
<dbReference type="InterPro" id="IPR040992">
    <property type="entry name" value="XRN1_D1"/>
</dbReference>
<dbReference type="GO" id="GO:0005737">
    <property type="term" value="C:cytoplasm"/>
    <property type="evidence" value="ECO:0007669"/>
    <property type="project" value="UniProtKB-SubCell"/>
</dbReference>
<dbReference type="FunFam" id="1.25.40.1050:FF:000002">
    <property type="entry name" value="5'-3' exoribonuclease"/>
    <property type="match status" value="1"/>
</dbReference>
<comment type="caution">
    <text evidence="13">The sequence shown here is derived from an EMBL/GenBank/DDBJ whole genome shotgun (WGS) entry which is preliminary data.</text>
</comment>
<dbReference type="Pfam" id="PF18334">
    <property type="entry name" value="XRN1_D2_D3"/>
    <property type="match status" value="1"/>
</dbReference>
<evidence type="ECO:0000259" key="8">
    <source>
        <dbReference type="Pfam" id="PF03159"/>
    </source>
</evidence>
<protein>
    <recommendedName>
        <fullName evidence="6">5'-3' exoribonuclease 1</fullName>
        <ecNumber evidence="6">3.1.13.-</ecNumber>
    </recommendedName>
</protein>
<dbReference type="InterPro" id="IPR014722">
    <property type="entry name" value="Rib_uL2_dom2"/>
</dbReference>
<dbReference type="Gene3D" id="2.30.30.30">
    <property type="match status" value="1"/>
</dbReference>
<dbReference type="PANTHER" id="PTHR12341">
    <property type="entry name" value="5'-&gt;3' EXORIBONUCLEASE"/>
    <property type="match status" value="1"/>
</dbReference>
<evidence type="ECO:0000313" key="14">
    <source>
        <dbReference type="Proteomes" id="UP000217199"/>
    </source>
</evidence>
<dbReference type="InterPro" id="IPR027073">
    <property type="entry name" value="5_3_exoribonuclease"/>
</dbReference>
<dbReference type="PANTHER" id="PTHR12341:SF7">
    <property type="entry name" value="5'-3' EXORIBONUCLEASE 1"/>
    <property type="match status" value="1"/>
</dbReference>
<keyword evidence="5 6" id="KW-0269">Exonuclease</keyword>
<dbReference type="Pfam" id="PF03159">
    <property type="entry name" value="XRN_N"/>
    <property type="match status" value="1"/>
</dbReference>
<reference evidence="13 14" key="1">
    <citation type="journal article" date="2017" name="Mol. Ecol.">
        <title>Comparative and population genomic landscape of Phellinus noxius: A hypervariable fungus causing root rot in trees.</title>
        <authorList>
            <person name="Chung C.L."/>
            <person name="Lee T.J."/>
            <person name="Akiba M."/>
            <person name="Lee H.H."/>
            <person name="Kuo T.H."/>
            <person name="Liu D."/>
            <person name="Ke H.M."/>
            <person name="Yokoi T."/>
            <person name="Roa M.B."/>
            <person name="Lu M.J."/>
            <person name="Chang Y.Y."/>
            <person name="Ann P.J."/>
            <person name="Tsai J.N."/>
            <person name="Chen C.Y."/>
            <person name="Tzean S.S."/>
            <person name="Ota Y."/>
            <person name="Hattori T."/>
            <person name="Sahashi N."/>
            <person name="Liou R.F."/>
            <person name="Kikuchi T."/>
            <person name="Tsai I.J."/>
        </authorList>
    </citation>
    <scope>NUCLEOTIDE SEQUENCE [LARGE SCALE GENOMIC DNA]</scope>
    <source>
        <strain evidence="13 14">FFPRI411160</strain>
    </source>
</reference>
<dbReference type="Pfam" id="PF18129">
    <property type="entry name" value="SH3_12"/>
    <property type="match status" value="1"/>
</dbReference>
<dbReference type="InParanoid" id="A0A286U9W3"/>
<dbReference type="GO" id="GO:0005634">
    <property type="term" value="C:nucleus"/>
    <property type="evidence" value="ECO:0007669"/>
    <property type="project" value="TreeGrafter"/>
</dbReference>
<dbReference type="InterPro" id="IPR041106">
    <property type="entry name" value="XRN1_D2_D3"/>
</dbReference>
<feature type="region of interest" description="Disordered" evidence="7">
    <location>
        <begin position="440"/>
        <end position="462"/>
    </location>
</feature>
<name>A0A286U9W3_9AGAM</name>
<keyword evidence="6" id="KW-0963">Cytoplasm</keyword>
<comment type="subcellular location">
    <subcellularLocation>
        <location evidence="6">Cytoplasm</location>
    </subcellularLocation>
</comment>
<dbReference type="GO" id="GO:0004534">
    <property type="term" value="F:5'-3' RNA exonuclease activity"/>
    <property type="evidence" value="ECO:0007669"/>
    <property type="project" value="TreeGrafter"/>
</dbReference>
<keyword evidence="6" id="KW-0694">RNA-binding</keyword>